<evidence type="ECO:0000256" key="9">
    <source>
        <dbReference type="ARBA" id="ARBA00023159"/>
    </source>
</evidence>
<dbReference type="EMBL" id="JBBMRA010000028">
    <property type="protein sequence ID" value="MEM5538034.1"/>
    <property type="molecule type" value="Genomic_DNA"/>
</dbReference>
<dbReference type="InterPro" id="IPR000551">
    <property type="entry name" value="MerR-type_HTH_dom"/>
</dbReference>
<dbReference type="Pfam" id="PF13411">
    <property type="entry name" value="MerR_1"/>
    <property type="match status" value="1"/>
</dbReference>
<dbReference type="InterPro" id="IPR011789">
    <property type="entry name" value="CueR"/>
</dbReference>
<dbReference type="InterPro" id="IPR009061">
    <property type="entry name" value="DNA-bd_dom_put_sf"/>
</dbReference>
<comment type="subcellular location">
    <subcellularLocation>
        <location evidence="1">Cytoplasm</location>
    </subcellularLocation>
</comment>
<organism evidence="14 15">
    <name type="scientific">Neptuniibacter pectenicola</name>
    <dbReference type="NCBI Taxonomy" id="1806669"/>
    <lineage>
        <taxon>Bacteria</taxon>
        <taxon>Pseudomonadati</taxon>
        <taxon>Pseudomonadota</taxon>
        <taxon>Gammaproteobacteria</taxon>
        <taxon>Oceanospirillales</taxon>
        <taxon>Oceanospirillaceae</taxon>
        <taxon>Neptuniibacter</taxon>
    </lineage>
</organism>
<keyword evidence="7" id="KW-0805">Transcription regulation</keyword>
<feature type="domain" description="HTH merR-type" evidence="13">
    <location>
        <begin position="1"/>
        <end position="69"/>
    </location>
</feature>
<dbReference type="SUPFAM" id="SSF46955">
    <property type="entry name" value="Putative DNA-binding domain"/>
    <property type="match status" value="1"/>
</dbReference>
<dbReference type="PROSITE" id="PS50937">
    <property type="entry name" value="HTH_MERR_2"/>
    <property type="match status" value="1"/>
</dbReference>
<dbReference type="InterPro" id="IPR047057">
    <property type="entry name" value="MerR_fam"/>
</dbReference>
<evidence type="ECO:0000259" key="13">
    <source>
        <dbReference type="PROSITE" id="PS50937"/>
    </source>
</evidence>
<evidence type="ECO:0000256" key="10">
    <source>
        <dbReference type="ARBA" id="ARBA00023163"/>
    </source>
</evidence>
<keyword evidence="15" id="KW-1185">Reference proteome</keyword>
<dbReference type="PANTHER" id="PTHR30204:SF16">
    <property type="entry name" value="HTH-TYPE TRANSCRIPTIONAL REGULATOR CUER"/>
    <property type="match status" value="1"/>
</dbReference>
<evidence type="ECO:0000313" key="14">
    <source>
        <dbReference type="EMBL" id="MEM5538034.1"/>
    </source>
</evidence>
<reference evidence="14 15" key="1">
    <citation type="submission" date="2024-03" db="EMBL/GenBank/DDBJ databases">
        <title>Community enrichment and isolation of bacterial strains for fucoidan degradation.</title>
        <authorList>
            <person name="Sichert A."/>
        </authorList>
    </citation>
    <scope>NUCLEOTIDE SEQUENCE [LARGE SCALE GENOMIC DNA]</scope>
    <source>
        <strain evidence="14 15">AS76</strain>
    </source>
</reference>
<comment type="subunit">
    <text evidence="2">Homodimer.</text>
</comment>
<accession>A0ABU9TWD8</accession>
<evidence type="ECO:0000256" key="4">
    <source>
        <dbReference type="ARBA" id="ARBA00022490"/>
    </source>
</evidence>
<keyword evidence="6" id="KW-0186">Copper</keyword>
<sequence>MNISQAAKFTGLTSKTIRFYEEKGIIPKARRADNGYRFYTEDQLETLGFIKRARGLGFSLDECKKLLDLQHNPDRASAEVKEKVQENLARVQSQIEHLEDIKFSLMKMSKSCPGNKGHECPILDELCHEGHKEVLQ</sequence>
<keyword evidence="5" id="KW-0479">Metal-binding</keyword>
<keyword evidence="8" id="KW-0238">DNA-binding</keyword>
<evidence type="ECO:0000313" key="15">
    <source>
        <dbReference type="Proteomes" id="UP001449225"/>
    </source>
</evidence>
<evidence type="ECO:0000256" key="7">
    <source>
        <dbReference type="ARBA" id="ARBA00023015"/>
    </source>
</evidence>
<evidence type="ECO:0000256" key="6">
    <source>
        <dbReference type="ARBA" id="ARBA00023008"/>
    </source>
</evidence>
<evidence type="ECO:0000256" key="11">
    <source>
        <dbReference type="ARBA" id="ARBA00031472"/>
    </source>
</evidence>
<dbReference type="PANTHER" id="PTHR30204">
    <property type="entry name" value="REDOX-CYCLING DRUG-SENSING TRANSCRIPTIONAL ACTIVATOR SOXR"/>
    <property type="match status" value="1"/>
</dbReference>
<evidence type="ECO:0000256" key="3">
    <source>
        <dbReference type="ARBA" id="ARBA00017250"/>
    </source>
</evidence>
<keyword evidence="9" id="KW-0010">Activator</keyword>
<comment type="caution">
    <text evidence="14">The sequence shown here is derived from an EMBL/GenBank/DDBJ whole genome shotgun (WGS) entry which is preliminary data.</text>
</comment>
<evidence type="ECO:0000256" key="12">
    <source>
        <dbReference type="ARBA" id="ARBA00032335"/>
    </source>
</evidence>
<name>A0ABU9TWD8_9GAMM</name>
<keyword evidence="4" id="KW-0963">Cytoplasm</keyword>
<dbReference type="NCBIfam" id="TIGR02044">
    <property type="entry name" value="CueR"/>
    <property type="match status" value="1"/>
</dbReference>
<proteinExistence type="predicted"/>
<dbReference type="SMART" id="SM00422">
    <property type="entry name" value="HTH_MERR"/>
    <property type="match status" value="1"/>
</dbReference>
<dbReference type="PROSITE" id="PS00552">
    <property type="entry name" value="HTH_MERR_1"/>
    <property type="match status" value="1"/>
</dbReference>
<evidence type="ECO:0000256" key="2">
    <source>
        <dbReference type="ARBA" id="ARBA00011738"/>
    </source>
</evidence>
<dbReference type="RefSeq" id="WP_342855142.1">
    <property type="nucleotide sequence ID" value="NZ_JBBMRA010000028.1"/>
</dbReference>
<dbReference type="Gene3D" id="1.10.1660.10">
    <property type="match status" value="1"/>
</dbReference>
<evidence type="ECO:0000256" key="5">
    <source>
        <dbReference type="ARBA" id="ARBA00022723"/>
    </source>
</evidence>
<dbReference type="Proteomes" id="UP001449225">
    <property type="component" value="Unassembled WGS sequence"/>
</dbReference>
<dbReference type="PRINTS" id="PR00040">
    <property type="entry name" value="HTHMERR"/>
</dbReference>
<protein>
    <recommendedName>
        <fullName evidence="3">HTH-type transcriptional regulator CueR</fullName>
    </recommendedName>
    <alternativeName>
        <fullName evidence="12">Copper efflux regulator</fullName>
    </alternativeName>
    <alternativeName>
        <fullName evidence="11">Copper export regulator</fullName>
    </alternativeName>
</protein>
<gene>
    <name evidence="14" type="primary">cueR</name>
    <name evidence="14" type="ORF">WNY58_16750</name>
</gene>
<evidence type="ECO:0000256" key="1">
    <source>
        <dbReference type="ARBA" id="ARBA00004496"/>
    </source>
</evidence>
<evidence type="ECO:0000256" key="8">
    <source>
        <dbReference type="ARBA" id="ARBA00023125"/>
    </source>
</evidence>
<keyword evidence="10" id="KW-0804">Transcription</keyword>